<keyword evidence="1" id="KW-0472">Membrane</keyword>
<evidence type="ECO:0000313" key="2">
    <source>
        <dbReference type="EMBL" id="MDT8759648.1"/>
    </source>
</evidence>
<organism evidence="2">
    <name type="scientific">Sphingomonas psychrotolerans</name>
    <dbReference type="NCBI Taxonomy" id="1327635"/>
    <lineage>
        <taxon>Bacteria</taxon>
        <taxon>Pseudomonadati</taxon>
        <taxon>Pseudomonadota</taxon>
        <taxon>Alphaproteobacteria</taxon>
        <taxon>Sphingomonadales</taxon>
        <taxon>Sphingomonadaceae</taxon>
        <taxon>Sphingomonas</taxon>
    </lineage>
</organism>
<proteinExistence type="predicted"/>
<accession>A0ABU3N5A9</accession>
<keyword evidence="1" id="KW-0812">Transmembrane</keyword>
<comment type="caution">
    <text evidence="2">The sequence shown here is derived from an EMBL/GenBank/DDBJ whole genome shotgun (WGS) entry which is preliminary data.</text>
</comment>
<protein>
    <submittedName>
        <fullName evidence="2">Uncharacterized protein</fullName>
    </submittedName>
</protein>
<feature type="transmembrane region" description="Helical" evidence="1">
    <location>
        <begin position="12"/>
        <end position="35"/>
    </location>
</feature>
<keyword evidence="1" id="KW-1133">Transmembrane helix</keyword>
<sequence>MATRPSRGDPVWAIVLGTALLLLVLGGGVTALVYFARQSFISKTSPEAVDAAFAADPNAAPILQAIREDYPEEHAKIREALSRSARRGSPPVVLKQQTYSLLREAALAHLDELAQAPHDKLMALNAAETRMLEKLEAADVVLCGRYFMRGFTPEDFVEPGVRPLLSDLNVAQWRASAAGRDWPVDREPAATLSQRDTAALVRAMRKQGMSDADLRVFVSPPLLARAEPWRQCALAKWLVAAVGQLPPDQSDRVAVWLIRQKRIN</sequence>
<evidence type="ECO:0000256" key="1">
    <source>
        <dbReference type="SAM" id="Phobius"/>
    </source>
</evidence>
<reference evidence="2" key="1">
    <citation type="submission" date="2022-04" db="EMBL/GenBank/DDBJ databases">
        <title>Tomato heritable bacteria conferring resistance against bacterial wilt.</title>
        <authorList>
            <person name="Yin J."/>
        </authorList>
    </citation>
    <scope>NUCLEOTIDE SEQUENCE</scope>
    <source>
        <strain evidence="2">Cra20</strain>
    </source>
</reference>
<dbReference type="EMBL" id="JALMLT010000003">
    <property type="protein sequence ID" value="MDT8759648.1"/>
    <property type="molecule type" value="Genomic_DNA"/>
</dbReference>
<name>A0ABU3N5A9_9SPHN</name>
<gene>
    <name evidence="2" type="ORF">MZO42_13160</name>
</gene>